<reference evidence="3 4" key="1">
    <citation type="submission" date="2019-03" db="EMBL/GenBank/DDBJ databases">
        <title>Arenimonas daejeonensis sp. nov., isolated from compost.</title>
        <authorList>
            <person name="Jeon C.O."/>
        </authorList>
    </citation>
    <scope>NUCLEOTIDE SEQUENCE [LARGE SCALE GENOMIC DNA]</scope>
    <source>
        <strain evidence="3 4">R29</strain>
    </source>
</reference>
<keyword evidence="3" id="KW-0378">Hydrolase</keyword>
<proteinExistence type="predicted"/>
<name>A0A5C4RVV4_9GAMM</name>
<feature type="chain" id="PRO_5022699464" evidence="1">
    <location>
        <begin position="22"/>
        <end position="492"/>
    </location>
</feature>
<dbReference type="InterPro" id="IPR001466">
    <property type="entry name" value="Beta-lactam-related"/>
</dbReference>
<accession>A0A5C4RVV4</accession>
<evidence type="ECO:0000256" key="1">
    <source>
        <dbReference type="SAM" id="SignalP"/>
    </source>
</evidence>
<dbReference type="SUPFAM" id="SSF56601">
    <property type="entry name" value="beta-lactamase/transpeptidase-like"/>
    <property type="match status" value="1"/>
</dbReference>
<dbReference type="Gene3D" id="3.40.710.10">
    <property type="entry name" value="DD-peptidase/beta-lactamase superfamily"/>
    <property type="match status" value="1"/>
</dbReference>
<organism evidence="3 4">
    <name type="scientific">Arenimonas terrae</name>
    <dbReference type="NCBI Taxonomy" id="2546226"/>
    <lineage>
        <taxon>Bacteria</taxon>
        <taxon>Pseudomonadati</taxon>
        <taxon>Pseudomonadota</taxon>
        <taxon>Gammaproteobacteria</taxon>
        <taxon>Lysobacterales</taxon>
        <taxon>Lysobacteraceae</taxon>
        <taxon>Arenimonas</taxon>
    </lineage>
</organism>
<dbReference type="OrthoDB" id="9799367at2"/>
<evidence type="ECO:0000313" key="4">
    <source>
        <dbReference type="Proteomes" id="UP000305760"/>
    </source>
</evidence>
<feature type="signal peptide" evidence="1">
    <location>
        <begin position="1"/>
        <end position="21"/>
    </location>
</feature>
<protein>
    <submittedName>
        <fullName evidence="3">Class A beta-lactamase-related serine hydrolase</fullName>
    </submittedName>
</protein>
<feature type="domain" description="Beta-lactamase-related" evidence="2">
    <location>
        <begin position="40"/>
        <end position="353"/>
    </location>
</feature>
<dbReference type="InterPro" id="IPR012338">
    <property type="entry name" value="Beta-lactam/transpept-like"/>
</dbReference>
<dbReference type="GO" id="GO:0016787">
    <property type="term" value="F:hydrolase activity"/>
    <property type="evidence" value="ECO:0007669"/>
    <property type="project" value="UniProtKB-KW"/>
</dbReference>
<dbReference type="InterPro" id="IPR050789">
    <property type="entry name" value="Diverse_Enzym_Activities"/>
</dbReference>
<comment type="caution">
    <text evidence="3">The sequence shown here is derived from an EMBL/GenBank/DDBJ whole genome shotgun (WGS) entry which is preliminary data.</text>
</comment>
<dbReference type="Pfam" id="PF00144">
    <property type="entry name" value="Beta-lactamase"/>
    <property type="match status" value="1"/>
</dbReference>
<dbReference type="PANTHER" id="PTHR43283">
    <property type="entry name" value="BETA-LACTAMASE-RELATED"/>
    <property type="match status" value="1"/>
</dbReference>
<keyword evidence="1" id="KW-0732">Signal</keyword>
<sequence>MTLFRASLLLALVPLAGVAHADDTTAPARVDQATAARQADRLLAELVTHNSVPGMGAAVWQDGRIVWRGSAGFRDLAARRPVDADTVFRLASVSKLITVAAAAQLADAGKLDLDAPVATLWDGVNPEWAPFTLRQLAAHTAGLPHYQAQDADRGRIAYPRATDAVAIFRERPLLSAPGRAYSYSSWGYTLISAVVEARSGQSFLDYVARHVTPGLRIGPDATHGGDADASKAYALDGDGRAVEAPRHDYSYTWGGGGFGATASALAEFGGRMQRGQVVSAERFADMLVPARLDDGSEVRSDDYTVGFGWRTLTDLEGRLRAQHAGVTLGARSSLVTWPQLPSAEQTAATLLSNMEWVSSIDQSAAMLAAPFQAAPAGLVSGPCPTAATRFRGTLRDDDATGAAHFTEEDGSCIGTLQPEGALKAYFDQFPQPDRDTLRLVGLYPGHGLARAALVTPIGLYDLRATADGQFVARLGASSELRFTLDGATPHAP</sequence>
<keyword evidence="4" id="KW-1185">Reference proteome</keyword>
<dbReference type="Proteomes" id="UP000305760">
    <property type="component" value="Unassembled WGS sequence"/>
</dbReference>
<dbReference type="RefSeq" id="WP_139445618.1">
    <property type="nucleotide sequence ID" value="NZ_SMDR01000001.1"/>
</dbReference>
<evidence type="ECO:0000313" key="3">
    <source>
        <dbReference type="EMBL" id="TNJ34807.1"/>
    </source>
</evidence>
<gene>
    <name evidence="3" type="ORF">E1B00_03215</name>
</gene>
<evidence type="ECO:0000259" key="2">
    <source>
        <dbReference type="Pfam" id="PF00144"/>
    </source>
</evidence>
<dbReference type="AlphaFoldDB" id="A0A5C4RVV4"/>
<dbReference type="EMBL" id="SMDR01000001">
    <property type="protein sequence ID" value="TNJ34807.1"/>
    <property type="molecule type" value="Genomic_DNA"/>
</dbReference>